<evidence type="ECO:0000256" key="7">
    <source>
        <dbReference type="ARBA" id="ARBA00023056"/>
    </source>
</evidence>
<comment type="function">
    <text evidence="2 8">Synthesizes alpha-1,4-glucan chains using ADP-glucose.</text>
</comment>
<evidence type="ECO:0000256" key="3">
    <source>
        <dbReference type="ARBA" id="ARBA00004964"/>
    </source>
</evidence>
<dbReference type="NCBIfam" id="NF001899">
    <property type="entry name" value="PRK00654.1-2"/>
    <property type="match status" value="1"/>
</dbReference>
<feature type="domain" description="Starch synthase catalytic" evidence="10">
    <location>
        <begin position="2"/>
        <end position="232"/>
    </location>
</feature>
<feature type="domain" description="Glycosyl transferase family 1" evidence="9">
    <location>
        <begin position="284"/>
        <end position="438"/>
    </location>
</feature>
<dbReference type="HAMAP" id="MF_00484">
    <property type="entry name" value="Glycogen_synth"/>
    <property type="match status" value="1"/>
</dbReference>
<dbReference type="InterPro" id="IPR013534">
    <property type="entry name" value="Starch_synth_cat_dom"/>
</dbReference>
<dbReference type="Pfam" id="PF08323">
    <property type="entry name" value="Glyco_transf_5"/>
    <property type="match status" value="1"/>
</dbReference>
<evidence type="ECO:0000313" key="12">
    <source>
        <dbReference type="Proteomes" id="UP000244912"/>
    </source>
</evidence>
<evidence type="ECO:0000259" key="10">
    <source>
        <dbReference type="Pfam" id="PF08323"/>
    </source>
</evidence>
<dbReference type="EMBL" id="ONZF01000012">
    <property type="protein sequence ID" value="SPJ25915.1"/>
    <property type="molecule type" value="Genomic_DNA"/>
</dbReference>
<comment type="similarity">
    <text evidence="4 8">Belongs to the glycosyltransferase 1 family. Bacterial/plant glycogen synthase subfamily.</text>
</comment>
<reference evidence="11 12" key="1">
    <citation type="submission" date="2018-03" db="EMBL/GenBank/DDBJ databases">
        <authorList>
            <person name="Keele B.F."/>
        </authorList>
    </citation>
    <scope>NUCLEOTIDE SEQUENCE [LARGE SCALE GENOMIC DNA]</scope>
    <source>
        <strain evidence="11 12">CECT 8504</strain>
    </source>
</reference>
<keyword evidence="6 8" id="KW-0808">Transferase</keyword>
<evidence type="ECO:0000256" key="6">
    <source>
        <dbReference type="ARBA" id="ARBA00022679"/>
    </source>
</evidence>
<dbReference type="EC" id="2.4.1.21" evidence="8"/>
<dbReference type="PANTHER" id="PTHR45825:SF11">
    <property type="entry name" value="ALPHA AMYLASE DOMAIN-CONTAINING PROTEIN"/>
    <property type="match status" value="1"/>
</dbReference>
<keyword evidence="5 8" id="KW-0328">Glycosyltransferase</keyword>
<name>A0A2R8C0H5_9RHOB</name>
<comment type="pathway">
    <text evidence="3 8">Glycan biosynthesis; glycogen biosynthesis.</text>
</comment>
<dbReference type="PANTHER" id="PTHR45825">
    <property type="entry name" value="GRANULE-BOUND STARCH SYNTHASE 1, CHLOROPLASTIC/AMYLOPLASTIC"/>
    <property type="match status" value="1"/>
</dbReference>
<dbReference type="UniPathway" id="UPA00164"/>
<dbReference type="GO" id="GO:0005978">
    <property type="term" value="P:glycogen biosynthetic process"/>
    <property type="evidence" value="ECO:0007669"/>
    <property type="project" value="UniProtKB-UniRule"/>
</dbReference>
<dbReference type="NCBIfam" id="TIGR02095">
    <property type="entry name" value="glgA"/>
    <property type="match status" value="1"/>
</dbReference>
<dbReference type="Gene3D" id="3.40.50.2000">
    <property type="entry name" value="Glycogen Phosphorylase B"/>
    <property type="match status" value="2"/>
</dbReference>
<dbReference type="CDD" id="cd03791">
    <property type="entry name" value="GT5_Glycogen_synthase_DULL1-like"/>
    <property type="match status" value="1"/>
</dbReference>
<evidence type="ECO:0000256" key="2">
    <source>
        <dbReference type="ARBA" id="ARBA00002764"/>
    </source>
</evidence>
<evidence type="ECO:0000256" key="1">
    <source>
        <dbReference type="ARBA" id="ARBA00001478"/>
    </source>
</evidence>
<feature type="binding site" evidence="8">
    <location>
        <position position="15"/>
    </location>
    <ligand>
        <name>ADP-alpha-D-glucose</name>
        <dbReference type="ChEBI" id="CHEBI:57498"/>
    </ligand>
</feature>
<dbReference type="GO" id="GO:0004373">
    <property type="term" value="F:alpha-1,4-glucan glucosyltransferase (UDP-glucose donor) activity"/>
    <property type="evidence" value="ECO:0007669"/>
    <property type="project" value="InterPro"/>
</dbReference>
<dbReference type="InterPro" id="IPR011835">
    <property type="entry name" value="GS/SS"/>
</dbReference>
<organism evidence="11 12">
    <name type="scientific">Palleronia abyssalis</name>
    <dbReference type="NCBI Taxonomy" id="1501240"/>
    <lineage>
        <taxon>Bacteria</taxon>
        <taxon>Pseudomonadati</taxon>
        <taxon>Pseudomonadota</taxon>
        <taxon>Alphaproteobacteria</taxon>
        <taxon>Rhodobacterales</taxon>
        <taxon>Roseobacteraceae</taxon>
        <taxon>Palleronia</taxon>
    </lineage>
</organism>
<evidence type="ECO:0000313" key="11">
    <source>
        <dbReference type="EMBL" id="SPJ25915.1"/>
    </source>
</evidence>
<dbReference type="Proteomes" id="UP000244912">
    <property type="component" value="Unassembled WGS sequence"/>
</dbReference>
<evidence type="ECO:0000259" key="9">
    <source>
        <dbReference type="Pfam" id="PF00534"/>
    </source>
</evidence>
<proteinExistence type="inferred from homology"/>
<evidence type="ECO:0000256" key="5">
    <source>
        <dbReference type="ARBA" id="ARBA00022676"/>
    </source>
</evidence>
<keyword evidence="12" id="KW-1185">Reference proteome</keyword>
<dbReference type="RefSeq" id="WP_108895634.1">
    <property type="nucleotide sequence ID" value="NZ_ONZF01000012.1"/>
</dbReference>
<dbReference type="InterPro" id="IPR001296">
    <property type="entry name" value="Glyco_trans_1"/>
</dbReference>
<dbReference type="SUPFAM" id="SSF53756">
    <property type="entry name" value="UDP-Glycosyltransferase/glycogen phosphorylase"/>
    <property type="match status" value="1"/>
</dbReference>
<dbReference type="OrthoDB" id="9808590at2"/>
<dbReference type="Pfam" id="PF00534">
    <property type="entry name" value="Glycos_transf_1"/>
    <property type="match status" value="1"/>
</dbReference>
<sequence length="472" mass="50564">MRVLSVASECAPLIKTGGLADVVGALPHALAAEGIEMRVLLPGYPAVLNRVADTKEAMSFDHLYGGPARLLRAEADGLSLYVLEAAHLYDRGGTIYLDEEGRDWPDNPERFAALCRAGAEICRGTVGWTPQVAHGHDWQAGLLPYFLRKDGTPVASVETIHNIAFAGRFEPSRIESLGLDPTDNHVDGYEFWGTGSTLKAALVWADRITTVSPRYARELTTPAFGMGFEGLIWSRRGDLAGILNGIDTDAWNPGKDPAIRQFKTARGKTAATAALRAELGLPDADGPLAVVISRLTHQKGLDLLLDVLPEYLESGGQLALLGSGDRDLERAWGDAADRHDGLSVHIGYDEALSHRMMAGGEAVLVPSRFEPCGLTQLYGLRYGAIPVVARVGGLADTVIDANDAAIRTKAATGIVHAADSAEALSLALTRMLELRASPGTWSQMVKTAMRHPVGWDVSAGAYAELYRDLVTN</sequence>
<keyword evidence="7 8" id="KW-0320">Glycogen biosynthesis</keyword>
<protein>
    <recommendedName>
        <fullName evidence="8">Glycogen synthase</fullName>
        <ecNumber evidence="8">2.4.1.21</ecNumber>
    </recommendedName>
    <alternativeName>
        <fullName evidence="8">Starch [bacterial glycogen] synthase</fullName>
    </alternativeName>
</protein>
<dbReference type="AlphaFoldDB" id="A0A2R8C0H5"/>
<dbReference type="GO" id="GO:0005829">
    <property type="term" value="C:cytosol"/>
    <property type="evidence" value="ECO:0007669"/>
    <property type="project" value="TreeGrafter"/>
</dbReference>
<dbReference type="GO" id="GO:0009011">
    <property type="term" value="F:alpha-1,4-glucan glucosyltransferase (ADP-glucose donor) activity"/>
    <property type="evidence" value="ECO:0007669"/>
    <property type="project" value="UniProtKB-UniRule"/>
</dbReference>
<comment type="catalytic activity">
    <reaction evidence="1 8">
        <text>[(1-&gt;4)-alpha-D-glucosyl](n) + ADP-alpha-D-glucose = [(1-&gt;4)-alpha-D-glucosyl](n+1) + ADP + H(+)</text>
        <dbReference type="Rhea" id="RHEA:18189"/>
        <dbReference type="Rhea" id="RHEA-COMP:9584"/>
        <dbReference type="Rhea" id="RHEA-COMP:9587"/>
        <dbReference type="ChEBI" id="CHEBI:15378"/>
        <dbReference type="ChEBI" id="CHEBI:15444"/>
        <dbReference type="ChEBI" id="CHEBI:57498"/>
        <dbReference type="ChEBI" id="CHEBI:456216"/>
        <dbReference type="EC" id="2.4.1.21"/>
    </reaction>
</comment>
<accession>A0A2R8C0H5</accession>
<evidence type="ECO:0000256" key="8">
    <source>
        <dbReference type="HAMAP-Rule" id="MF_00484"/>
    </source>
</evidence>
<gene>
    <name evidence="11" type="primary">glgA1</name>
    <name evidence="8" type="synonym">glgA</name>
    <name evidence="11" type="ORF">PAA8504_03767</name>
</gene>
<evidence type="ECO:0000256" key="4">
    <source>
        <dbReference type="ARBA" id="ARBA00010281"/>
    </source>
</evidence>